<dbReference type="GO" id="GO:0016491">
    <property type="term" value="F:oxidoreductase activity"/>
    <property type="evidence" value="ECO:0007669"/>
    <property type="project" value="UniProtKB-KW"/>
</dbReference>
<name>A0A383BUN8_9ZZZZ</name>
<protein>
    <recommendedName>
        <fullName evidence="2">Gfo/Idh/MocA-like oxidoreductase N-terminal domain-containing protein</fullName>
    </recommendedName>
</protein>
<evidence type="ECO:0000313" key="3">
    <source>
        <dbReference type="EMBL" id="SVE23591.1"/>
    </source>
</evidence>
<dbReference type="PANTHER" id="PTHR43818">
    <property type="entry name" value="BCDNA.GH03377"/>
    <property type="match status" value="1"/>
</dbReference>
<keyword evidence="1" id="KW-0560">Oxidoreductase</keyword>
<dbReference type="Pfam" id="PF01408">
    <property type="entry name" value="GFO_IDH_MocA"/>
    <property type="match status" value="1"/>
</dbReference>
<reference evidence="3" key="1">
    <citation type="submission" date="2018-05" db="EMBL/GenBank/DDBJ databases">
        <authorList>
            <person name="Lanie J.A."/>
            <person name="Ng W.-L."/>
            <person name="Kazmierczak K.M."/>
            <person name="Andrzejewski T.M."/>
            <person name="Davidsen T.M."/>
            <person name="Wayne K.J."/>
            <person name="Tettelin H."/>
            <person name="Glass J.I."/>
            <person name="Rusch D."/>
            <person name="Podicherti R."/>
            <person name="Tsui H.-C.T."/>
            <person name="Winkler M.E."/>
        </authorList>
    </citation>
    <scope>NUCLEOTIDE SEQUENCE</scope>
</reference>
<dbReference type="AlphaFoldDB" id="A0A383BUN8"/>
<sequence>VGESHIAGYESHPHCTVAKLCELSKEVLEEVGSRHQGKLLTTDPEDIICDPDIDIVSIASYDDCHKDQVITSLQNGKHVFVEKPLCLNSRELSSITEV</sequence>
<dbReference type="PANTHER" id="PTHR43818:SF11">
    <property type="entry name" value="BCDNA.GH03377"/>
    <property type="match status" value="1"/>
</dbReference>
<dbReference type="InterPro" id="IPR036291">
    <property type="entry name" value="NAD(P)-bd_dom_sf"/>
</dbReference>
<organism evidence="3">
    <name type="scientific">marine metagenome</name>
    <dbReference type="NCBI Taxonomy" id="408172"/>
    <lineage>
        <taxon>unclassified sequences</taxon>
        <taxon>metagenomes</taxon>
        <taxon>ecological metagenomes</taxon>
    </lineage>
</organism>
<proteinExistence type="predicted"/>
<evidence type="ECO:0000259" key="2">
    <source>
        <dbReference type="Pfam" id="PF01408"/>
    </source>
</evidence>
<dbReference type="InterPro" id="IPR000683">
    <property type="entry name" value="Gfo/Idh/MocA-like_OxRdtase_N"/>
</dbReference>
<accession>A0A383BUN8</accession>
<gene>
    <name evidence="3" type="ORF">METZ01_LOCUS476445</name>
</gene>
<dbReference type="Gene3D" id="3.40.50.720">
    <property type="entry name" value="NAD(P)-binding Rossmann-like Domain"/>
    <property type="match status" value="1"/>
</dbReference>
<feature type="non-terminal residue" evidence="3">
    <location>
        <position position="1"/>
    </location>
</feature>
<dbReference type="GO" id="GO:0000166">
    <property type="term" value="F:nucleotide binding"/>
    <property type="evidence" value="ECO:0007669"/>
    <property type="project" value="InterPro"/>
</dbReference>
<dbReference type="EMBL" id="UINC01203371">
    <property type="protein sequence ID" value="SVE23591.1"/>
    <property type="molecule type" value="Genomic_DNA"/>
</dbReference>
<dbReference type="InterPro" id="IPR050463">
    <property type="entry name" value="Gfo/Idh/MocA_oxidrdct_glycsds"/>
</dbReference>
<evidence type="ECO:0000256" key="1">
    <source>
        <dbReference type="ARBA" id="ARBA00023002"/>
    </source>
</evidence>
<feature type="domain" description="Gfo/Idh/MocA-like oxidoreductase N-terminal" evidence="2">
    <location>
        <begin position="2"/>
        <end position="96"/>
    </location>
</feature>
<dbReference type="SUPFAM" id="SSF51735">
    <property type="entry name" value="NAD(P)-binding Rossmann-fold domains"/>
    <property type="match status" value="1"/>
</dbReference>
<feature type="non-terminal residue" evidence="3">
    <location>
        <position position="98"/>
    </location>
</feature>